<organism evidence="1 2">
    <name type="scientific">Scutellospora calospora</name>
    <dbReference type="NCBI Taxonomy" id="85575"/>
    <lineage>
        <taxon>Eukaryota</taxon>
        <taxon>Fungi</taxon>
        <taxon>Fungi incertae sedis</taxon>
        <taxon>Mucoromycota</taxon>
        <taxon>Glomeromycotina</taxon>
        <taxon>Glomeromycetes</taxon>
        <taxon>Diversisporales</taxon>
        <taxon>Gigasporaceae</taxon>
        <taxon>Scutellospora</taxon>
    </lineage>
</organism>
<evidence type="ECO:0000313" key="2">
    <source>
        <dbReference type="Proteomes" id="UP000789860"/>
    </source>
</evidence>
<reference evidence="1" key="1">
    <citation type="submission" date="2021-06" db="EMBL/GenBank/DDBJ databases">
        <authorList>
            <person name="Kallberg Y."/>
            <person name="Tangrot J."/>
            <person name="Rosling A."/>
        </authorList>
    </citation>
    <scope>NUCLEOTIDE SEQUENCE</scope>
    <source>
        <strain evidence="1">AU212A</strain>
    </source>
</reference>
<proteinExistence type="predicted"/>
<name>A0ACA9PEI6_9GLOM</name>
<dbReference type="Proteomes" id="UP000789860">
    <property type="component" value="Unassembled WGS sequence"/>
</dbReference>
<comment type="caution">
    <text evidence="1">The sequence shown here is derived from an EMBL/GenBank/DDBJ whole genome shotgun (WGS) entry which is preliminary data.</text>
</comment>
<keyword evidence="2" id="KW-1185">Reference proteome</keyword>
<sequence length="44" mass="5134">VLEEKKLMLLSEKPEDEQLPLSEELDNNELIYLKSKTSELSQTK</sequence>
<gene>
    <name evidence="1" type="ORF">SCALOS_LOCUS10637</name>
</gene>
<accession>A0ACA9PEI6</accession>
<dbReference type="EMBL" id="CAJVPM010040965">
    <property type="protein sequence ID" value="CAG8704883.1"/>
    <property type="molecule type" value="Genomic_DNA"/>
</dbReference>
<feature type="non-terminal residue" evidence="1">
    <location>
        <position position="1"/>
    </location>
</feature>
<evidence type="ECO:0000313" key="1">
    <source>
        <dbReference type="EMBL" id="CAG8704883.1"/>
    </source>
</evidence>
<protein>
    <submittedName>
        <fullName evidence="1">7976_t:CDS:1</fullName>
    </submittedName>
</protein>
<feature type="non-terminal residue" evidence="1">
    <location>
        <position position="44"/>
    </location>
</feature>